<keyword evidence="4" id="KW-0378">Hydrolase</keyword>
<keyword evidence="5" id="KW-0539">Nucleus</keyword>
<evidence type="ECO:0000313" key="12">
    <source>
        <dbReference type="WormBase" id="CBG01798"/>
    </source>
</evidence>
<comment type="subcellular location">
    <subcellularLocation>
        <location evidence="1">Nucleus</location>
    </subcellularLocation>
</comment>
<dbReference type="Pfam" id="PF07521">
    <property type="entry name" value="RMMBL"/>
    <property type="match status" value="1"/>
</dbReference>
<dbReference type="InterPro" id="IPR022712">
    <property type="entry name" value="Beta_Casp"/>
</dbReference>
<name>A8WQT1_CAEBR</name>
<dbReference type="InParanoid" id="A8WQT1"/>
<evidence type="ECO:0000313" key="10">
    <source>
        <dbReference type="EMBL" id="CAP22839.2"/>
    </source>
</evidence>
<accession>A8WQT1</accession>
<keyword evidence="6" id="KW-0472">Membrane</keyword>
<proteinExistence type="predicted"/>
<dbReference type="EMBL" id="HE601298">
    <property type="protein sequence ID" value="CAP22839.2"/>
    <property type="molecule type" value="Genomic_DNA"/>
</dbReference>
<dbReference type="InterPro" id="IPR011108">
    <property type="entry name" value="RMMBL"/>
</dbReference>
<reference evidence="10 11" key="1">
    <citation type="journal article" date="2003" name="PLoS Biol.">
        <title>The genome sequence of Caenorhabditis briggsae: a platform for comparative genomics.</title>
        <authorList>
            <person name="Stein L.D."/>
            <person name="Bao Z."/>
            <person name="Blasiar D."/>
            <person name="Blumenthal T."/>
            <person name="Brent M.R."/>
            <person name="Chen N."/>
            <person name="Chinwalla A."/>
            <person name="Clarke L."/>
            <person name="Clee C."/>
            <person name="Coghlan A."/>
            <person name="Coulson A."/>
            <person name="D'Eustachio P."/>
            <person name="Fitch D.H."/>
            <person name="Fulton L.A."/>
            <person name="Fulton R.E."/>
            <person name="Griffiths-Jones S."/>
            <person name="Harris T.W."/>
            <person name="Hillier L.W."/>
            <person name="Kamath R."/>
            <person name="Kuwabara P.E."/>
            <person name="Mardis E.R."/>
            <person name="Marra M.A."/>
            <person name="Miner T.L."/>
            <person name="Minx P."/>
            <person name="Mullikin J.C."/>
            <person name="Plumb R.W."/>
            <person name="Rogers J."/>
            <person name="Schein J.E."/>
            <person name="Sohrmann M."/>
            <person name="Spieth J."/>
            <person name="Stajich J.E."/>
            <person name="Wei C."/>
            <person name="Willey D."/>
            <person name="Wilson R.K."/>
            <person name="Durbin R."/>
            <person name="Waterston R.H."/>
        </authorList>
    </citation>
    <scope>NUCLEOTIDE SEQUENCE [LARGE SCALE GENOMIC DNA]</scope>
    <source>
        <strain evidence="10 11">AF16</strain>
    </source>
</reference>
<reference evidence="10 11" key="2">
    <citation type="journal article" date="2011" name="PLoS Genet.">
        <title>Caenorhabditis briggsae recombinant inbred line genotypes reveal inter-strain incompatibility and the evolution of recombination.</title>
        <authorList>
            <person name="Ross J.A."/>
            <person name="Koboldt D.C."/>
            <person name="Staisch J.E."/>
            <person name="Chamberlin H.M."/>
            <person name="Gupta B.P."/>
            <person name="Miller R.D."/>
            <person name="Baird S.E."/>
            <person name="Haag E.S."/>
        </authorList>
    </citation>
    <scope>NUCLEOTIDE SEQUENCE [LARGE SCALE GENOMIC DNA]</scope>
    <source>
        <strain evidence="10 11">AF16</strain>
    </source>
</reference>
<gene>
    <name evidence="12" type="primary">cpsf-3</name>
    <name evidence="10" type="synonym">Cbr-cpsf-3</name>
    <name evidence="12" type="ORF">CBG01798</name>
    <name evidence="10" type="ORF">CBG_01798</name>
</gene>
<dbReference type="Pfam" id="PF10996">
    <property type="entry name" value="Beta-Casp"/>
    <property type="match status" value="1"/>
</dbReference>
<keyword evidence="11" id="KW-1185">Reference proteome</keyword>
<evidence type="ECO:0000259" key="8">
    <source>
        <dbReference type="SMART" id="SM01027"/>
    </source>
</evidence>
<dbReference type="GO" id="GO:0003723">
    <property type="term" value="F:RNA binding"/>
    <property type="evidence" value="ECO:0000318"/>
    <property type="project" value="GO_Central"/>
</dbReference>
<evidence type="ECO:0000256" key="2">
    <source>
        <dbReference type="ARBA" id="ARBA00022664"/>
    </source>
</evidence>
<dbReference type="SUPFAM" id="SSF56281">
    <property type="entry name" value="Metallo-hydrolase/oxidoreductase"/>
    <property type="match status" value="1"/>
</dbReference>
<dbReference type="SMART" id="SM01027">
    <property type="entry name" value="Beta-Casp"/>
    <property type="match status" value="1"/>
</dbReference>
<dbReference type="PANTHER" id="PTHR11203:SF11">
    <property type="entry name" value="CLEAVAGE AND POLYADENYLATION SPECIFICITY FACTOR SUBUNIT 3"/>
    <property type="match status" value="1"/>
</dbReference>
<dbReference type="OMA" id="CKQHITL"/>
<organism evidence="10 11">
    <name type="scientific">Caenorhabditis briggsae</name>
    <dbReference type="NCBI Taxonomy" id="6238"/>
    <lineage>
        <taxon>Eukaryota</taxon>
        <taxon>Metazoa</taxon>
        <taxon>Ecdysozoa</taxon>
        <taxon>Nematoda</taxon>
        <taxon>Chromadorea</taxon>
        <taxon>Rhabditida</taxon>
        <taxon>Rhabditina</taxon>
        <taxon>Rhabditomorpha</taxon>
        <taxon>Rhabditoidea</taxon>
        <taxon>Rhabditidae</taxon>
        <taxon>Peloderinae</taxon>
        <taxon>Caenorhabditis</taxon>
    </lineage>
</organism>
<dbReference type="WormBase" id="CBG01798">
    <property type="protein sequence ID" value="CBP44032"/>
    <property type="gene ID" value="WBGene00024984"/>
    <property type="gene designation" value="Cbr-cpsf-3"/>
</dbReference>
<dbReference type="GO" id="GO:0006398">
    <property type="term" value="P:mRNA 3'-end processing by stem-loop binding and cleavage"/>
    <property type="evidence" value="ECO:0000318"/>
    <property type="project" value="GO_Central"/>
</dbReference>
<feature type="domain" description="Metallo-beta-lactamase" evidence="7">
    <location>
        <begin position="23"/>
        <end position="235"/>
    </location>
</feature>
<dbReference type="SMART" id="SM01098">
    <property type="entry name" value="CPSF73-100_C"/>
    <property type="match status" value="1"/>
</dbReference>
<dbReference type="InterPro" id="IPR001279">
    <property type="entry name" value="Metallo-B-lactamas"/>
</dbReference>
<dbReference type="Pfam" id="PF00753">
    <property type="entry name" value="Lactamase_B"/>
    <property type="match status" value="1"/>
</dbReference>
<dbReference type="CDD" id="cd16292">
    <property type="entry name" value="CPSF3-like_MBL-fold"/>
    <property type="match status" value="1"/>
</dbReference>
<dbReference type="Pfam" id="PF11718">
    <property type="entry name" value="CPSF73-100_C"/>
    <property type="match status" value="1"/>
</dbReference>
<keyword evidence="2" id="KW-0507">mRNA processing</keyword>
<dbReference type="InterPro" id="IPR050698">
    <property type="entry name" value="MBL"/>
</dbReference>
<dbReference type="eggNOG" id="KOG1137">
    <property type="taxonomic scope" value="Eukaryota"/>
</dbReference>
<dbReference type="FunFam" id="3.40.50.10890:FF:000001">
    <property type="entry name" value="Cleavage and polyadenylation specificity factor subunit 3"/>
    <property type="match status" value="1"/>
</dbReference>
<dbReference type="SMART" id="SM00849">
    <property type="entry name" value="Lactamase_B"/>
    <property type="match status" value="1"/>
</dbReference>
<dbReference type="Gene3D" id="3.40.50.10890">
    <property type="match status" value="1"/>
</dbReference>
<evidence type="ECO:0000256" key="3">
    <source>
        <dbReference type="ARBA" id="ARBA00022722"/>
    </source>
</evidence>
<feature type="transmembrane region" description="Helical" evidence="6">
    <location>
        <begin position="561"/>
        <end position="581"/>
    </location>
</feature>
<dbReference type="PANTHER" id="PTHR11203">
    <property type="entry name" value="CLEAVAGE AND POLYADENYLATION SPECIFICITY FACTOR FAMILY MEMBER"/>
    <property type="match status" value="1"/>
</dbReference>
<evidence type="ECO:0000256" key="4">
    <source>
        <dbReference type="ARBA" id="ARBA00022801"/>
    </source>
</evidence>
<dbReference type="HOGENOM" id="CLU_009673_2_3_1"/>
<keyword evidence="6" id="KW-0812">Transmembrane</keyword>
<keyword evidence="6" id="KW-1133">Transmembrane helix</keyword>
<sequence length="727" mass="81634">MEESSDNSDALSFTPLGSGQEVGRSCHLLEYKGKRVMLDCGVHPGLHGVDALPFVDFVEIENIDLLLITHFHLDHCGALPWLLQKTAFRGKCFMTHATKAIYRMLLGDYVRISKYGGADRNQLYTEDDLEKSMAKIETIDFREQKEVNGIRFWPYVAGHVLGACQFMIEIAGVRVLYTGDFSCLEDRHLCAAEIPPVSPQVLITESTYGTQTHEDRSVREKRFTQMVHDIVTRGGRCLIPAFAIGPAQELMLILDEYWEAHQELHDIPVYYASSLAKKCMSVYQTFVNGMNSRIQKQIAIKNPFIFKHVSTLRGMDQFEDAGPCVVLATPGMLQSGFSRELFENWCSDSKNGCIIAGYCVEGTLAKHILTEPEEIVSLSGEKLPMRMQVGYVSFSAHTDFNQTSNFVKTLKPPHLPSQSRNRTIVPRHKYSNRGLFERMLGRYHNLFQVHNPRNTERLELQFRGEKTAKVIGKLAERMPENNKIISGVLVKNNFSYSLMAKDELGSYTSLRTSSLEQKMSVHYSNSLRLLIFNLNQLNDDATLTQNVKVKEMLKKGSVTHVISVFGVSLCLVSIAINCLFFQGKVIVSYYGNDSVAVVRWESNPVSDMYSDSVMAAILHAQSNPVPDKYLPSSSSFPPLTTALEGMVKHICGDEVSLVSSERGLLACFEEDGRRLPIEGNPDGPPTMGGDDPMDDPTTSHLLQGLTEKFKQIVTTNNEFDHLDDMEY</sequence>
<dbReference type="Proteomes" id="UP000008549">
    <property type="component" value="Unassembled WGS sequence"/>
</dbReference>
<keyword evidence="3" id="KW-0540">Nuclease</keyword>
<dbReference type="AlphaFoldDB" id="A8WQT1"/>
<evidence type="ECO:0000259" key="9">
    <source>
        <dbReference type="SMART" id="SM01098"/>
    </source>
</evidence>
<evidence type="ECO:0000256" key="1">
    <source>
        <dbReference type="ARBA" id="ARBA00004123"/>
    </source>
</evidence>
<dbReference type="InterPro" id="IPR036866">
    <property type="entry name" value="RibonucZ/Hydroxyglut_hydro"/>
</dbReference>
<feature type="domain" description="Pre-mRNA 3'-end-processing endonuclease polyadenylation factor C-term" evidence="9">
    <location>
        <begin position="481"/>
        <end position="716"/>
    </location>
</feature>
<protein>
    <submittedName>
        <fullName evidence="10">Protein CBR-CPSF-3</fullName>
    </submittedName>
</protein>
<dbReference type="GO" id="GO:0004521">
    <property type="term" value="F:RNA endonuclease activity"/>
    <property type="evidence" value="ECO:0000318"/>
    <property type="project" value="GO_Central"/>
</dbReference>
<evidence type="ECO:0000259" key="7">
    <source>
        <dbReference type="SMART" id="SM00849"/>
    </source>
</evidence>
<dbReference type="GO" id="GO:0004534">
    <property type="term" value="F:5'-3' RNA exonuclease activity"/>
    <property type="evidence" value="ECO:0000318"/>
    <property type="project" value="GO_Central"/>
</dbReference>
<feature type="domain" description="Beta-Casp" evidence="8">
    <location>
        <begin position="247"/>
        <end position="368"/>
    </location>
</feature>
<dbReference type="STRING" id="6238.A8WQT1"/>
<evidence type="ECO:0000256" key="5">
    <source>
        <dbReference type="ARBA" id="ARBA00023242"/>
    </source>
</evidence>
<dbReference type="InterPro" id="IPR021718">
    <property type="entry name" value="CPSF73-100_C"/>
</dbReference>
<dbReference type="GO" id="GO:0005847">
    <property type="term" value="C:mRNA cleavage and polyadenylation specificity factor complex"/>
    <property type="evidence" value="ECO:0000318"/>
    <property type="project" value="GO_Central"/>
</dbReference>
<dbReference type="Gene3D" id="3.60.15.10">
    <property type="entry name" value="Ribonuclease Z/Hydroxyacylglutathione hydrolase-like"/>
    <property type="match status" value="1"/>
</dbReference>
<dbReference type="FunCoup" id="A8WQT1">
    <property type="interactions" value="2376"/>
</dbReference>
<evidence type="ECO:0000313" key="11">
    <source>
        <dbReference type="Proteomes" id="UP000008549"/>
    </source>
</evidence>
<evidence type="ECO:0000256" key="6">
    <source>
        <dbReference type="SAM" id="Phobius"/>
    </source>
</evidence>